<gene>
    <name evidence="4" type="ORF">CSTERTH_01655</name>
</gene>
<keyword evidence="2" id="KW-0963">Cytoplasm</keyword>
<evidence type="ECO:0000313" key="5">
    <source>
        <dbReference type="Proteomes" id="UP000092971"/>
    </source>
</evidence>
<dbReference type="OrthoDB" id="9795263at2"/>
<reference evidence="4 5" key="1">
    <citation type="submission" date="2016-02" db="EMBL/GenBank/DDBJ databases">
        <title>Comparison of Clostridium stercorarium subspecies using comparative genomics and transcriptomics.</title>
        <authorList>
            <person name="Schellenberg J."/>
            <person name="Thallinger G."/>
            <person name="Levin D.B."/>
            <person name="Zhang X."/>
            <person name="Alvare G."/>
            <person name="Fristensky B."/>
            <person name="Sparling R."/>
        </authorList>
    </citation>
    <scope>NUCLEOTIDE SEQUENCE [LARGE SCALE GENOMIC DNA]</scope>
    <source>
        <strain evidence="4 5">DSM 2910</strain>
    </source>
</reference>
<dbReference type="GO" id="GO:0005829">
    <property type="term" value="C:cytosol"/>
    <property type="evidence" value="ECO:0007669"/>
    <property type="project" value="TreeGrafter"/>
</dbReference>
<comment type="similarity">
    <text evidence="2">Belongs to the YbaB/EbfC family.</text>
</comment>
<accession>A0A1B1YAN5</accession>
<sequence length="116" mass="12345">MAKRGGFPMGMGGGAMNNIMKQAMKLQKEMEKAREELAEKTVEATSGGGAVKVVATCGKEIKQIEISQDVVDPDDVEMLQDLILAAVNEALRKADEETEAVMSKFTGGLGNIPGLF</sequence>
<proteinExistence type="inferred from homology"/>
<evidence type="ECO:0000256" key="1">
    <source>
        <dbReference type="ARBA" id="ARBA00023125"/>
    </source>
</evidence>
<dbReference type="GO" id="GO:0003677">
    <property type="term" value="F:DNA binding"/>
    <property type="evidence" value="ECO:0007669"/>
    <property type="project" value="UniProtKB-UniRule"/>
</dbReference>
<evidence type="ECO:0000256" key="2">
    <source>
        <dbReference type="HAMAP-Rule" id="MF_00274"/>
    </source>
</evidence>
<dbReference type="HAMAP" id="MF_00274">
    <property type="entry name" value="DNA_YbaB_EbfC"/>
    <property type="match status" value="1"/>
</dbReference>
<keyword evidence="3" id="KW-0175">Coiled coil</keyword>
<name>A0A1B1YAN5_THEST</name>
<protein>
    <recommendedName>
        <fullName evidence="2">Nucleoid-associated protein CSTERTH_01655</fullName>
    </recommendedName>
</protein>
<dbReference type="GO" id="GO:0043590">
    <property type="term" value="C:bacterial nucleoid"/>
    <property type="evidence" value="ECO:0007669"/>
    <property type="project" value="UniProtKB-UniRule"/>
</dbReference>
<dbReference type="PANTHER" id="PTHR33449">
    <property type="entry name" value="NUCLEOID-ASSOCIATED PROTEIN YBAB"/>
    <property type="match status" value="1"/>
</dbReference>
<dbReference type="Proteomes" id="UP000092971">
    <property type="component" value="Chromosome"/>
</dbReference>
<dbReference type="AlphaFoldDB" id="A0A1B1YAN5"/>
<dbReference type="PIRSF" id="PIRSF004555">
    <property type="entry name" value="UCP004555"/>
    <property type="match status" value="1"/>
</dbReference>
<evidence type="ECO:0000313" key="4">
    <source>
        <dbReference type="EMBL" id="ANW97831.1"/>
    </source>
</evidence>
<dbReference type="Gene3D" id="3.30.1310.10">
    <property type="entry name" value="Nucleoid-associated protein YbaB-like domain"/>
    <property type="match status" value="1"/>
</dbReference>
<dbReference type="RefSeq" id="WP_015358030.1">
    <property type="nucleotide sequence ID" value="NZ_CP014672.1"/>
</dbReference>
<dbReference type="Pfam" id="PF02575">
    <property type="entry name" value="YbaB_DNA_bd"/>
    <property type="match status" value="1"/>
</dbReference>
<dbReference type="InterPro" id="IPR004401">
    <property type="entry name" value="YbaB/EbfC"/>
</dbReference>
<comment type="subunit">
    <text evidence="2">Homodimer.</text>
</comment>
<dbReference type="NCBIfam" id="TIGR00103">
    <property type="entry name" value="DNA_YbaB_EbfC"/>
    <property type="match status" value="1"/>
</dbReference>
<dbReference type="EMBL" id="CP014672">
    <property type="protein sequence ID" value="ANW97831.1"/>
    <property type="molecule type" value="Genomic_DNA"/>
</dbReference>
<keyword evidence="1 2" id="KW-0238">DNA-binding</keyword>
<organism evidence="4 5">
    <name type="scientific">Thermoclostridium stercorarium subsp. thermolacticum DSM 2910</name>
    <dbReference type="NCBI Taxonomy" id="1121336"/>
    <lineage>
        <taxon>Bacteria</taxon>
        <taxon>Bacillati</taxon>
        <taxon>Bacillota</taxon>
        <taxon>Clostridia</taxon>
        <taxon>Eubacteriales</taxon>
        <taxon>Oscillospiraceae</taxon>
        <taxon>Thermoclostridium</taxon>
    </lineage>
</organism>
<comment type="subcellular location">
    <subcellularLocation>
        <location evidence="2">Cytoplasm</location>
        <location evidence="2">Nucleoid</location>
    </subcellularLocation>
</comment>
<comment type="function">
    <text evidence="2">Binds to DNA and alters its conformation. May be involved in regulation of gene expression, nucleoid organization and DNA protection.</text>
</comment>
<dbReference type="SUPFAM" id="SSF82607">
    <property type="entry name" value="YbaB-like"/>
    <property type="match status" value="1"/>
</dbReference>
<dbReference type="InterPro" id="IPR036894">
    <property type="entry name" value="YbaB-like_sf"/>
</dbReference>
<evidence type="ECO:0000256" key="3">
    <source>
        <dbReference type="SAM" id="Coils"/>
    </source>
</evidence>
<dbReference type="PANTHER" id="PTHR33449:SF1">
    <property type="entry name" value="NUCLEOID-ASSOCIATED PROTEIN YBAB"/>
    <property type="match status" value="1"/>
</dbReference>
<feature type="coiled-coil region" evidence="3">
    <location>
        <begin position="16"/>
        <end position="43"/>
    </location>
</feature>